<keyword evidence="2" id="KW-1185">Reference proteome</keyword>
<gene>
    <name evidence="1" type="ORF">BcepSauron_403</name>
</gene>
<proteinExistence type="predicted"/>
<name>A0A482MNK8_9CAUD</name>
<sequence>MKLTSKEIDLLLWARADIACKRYTYICVAVDRYAKAEGTAVAKHAAESIKARIATLLEGSHSLNTWLVKHGHIRNDPWNLSYTEQRAQEQALRETRIAWITWMLDNWS</sequence>
<evidence type="ECO:0000313" key="1">
    <source>
        <dbReference type="EMBL" id="QBQ74783.1"/>
    </source>
</evidence>
<evidence type="ECO:0000313" key="2">
    <source>
        <dbReference type="Proteomes" id="UP000301424"/>
    </source>
</evidence>
<dbReference type="Proteomes" id="UP000301424">
    <property type="component" value="Segment"/>
</dbReference>
<organism evidence="1 2">
    <name type="scientific">Burkholderia phage BcepSauron</name>
    <dbReference type="NCBI Taxonomy" id="2530033"/>
    <lineage>
        <taxon>Viruses</taxon>
        <taxon>Duplodnaviria</taxon>
        <taxon>Heunggongvirae</taxon>
        <taxon>Uroviricota</taxon>
        <taxon>Caudoviricetes</taxon>
        <taxon>Sarumanvirus</taxon>
        <taxon>Sarumanvirus bcepsauron</taxon>
    </lineage>
</organism>
<dbReference type="EMBL" id="MK552141">
    <property type="protein sequence ID" value="QBQ74783.1"/>
    <property type="molecule type" value="Genomic_DNA"/>
</dbReference>
<accession>A0A482MNK8</accession>
<reference evidence="1 2" key="1">
    <citation type="submission" date="2019-02" db="EMBL/GenBank/DDBJ databases">
        <title>Complete genome sequence of Burkholderia cenocepacia phage BcepSauron.</title>
        <authorList>
            <person name="Park K."/>
            <person name="Gonzalez C."/>
            <person name="Liu M."/>
            <person name="Gill J."/>
        </authorList>
    </citation>
    <scope>NUCLEOTIDE SEQUENCE [LARGE SCALE GENOMIC DNA]</scope>
</reference>
<protein>
    <submittedName>
        <fullName evidence="1">Uncharacterized protein</fullName>
    </submittedName>
</protein>